<sequence>MRGTRVGDTRTKSEETKCRAVYLRCTFVLEPMIASFHGTKVTPELAETIQALVRDNTWFSNVSLWFMNCQPEENEYTSRTTTGQLVSSIFGNTRRSHKLANSRYCREVDEHTLSLHFGSVILDTKKLEMPLEMDLEEPTTSQHWWKWLAYALFSKHIEALSSILTSEHPKKFFLGAAELNKRGQPSRGAQHLTFETLIKSARIFSDDGSSEWINALVPDYGRCYVQRTGLELQDTTADSASGVMDLKIEFVKDMESILDSLPSFLAAIGYLLKTSTIDISEIEFDVNEIENYRPAFQAGLRAHLDMLLTPSLGAIIQIFAFLTPCVLCEVYLRDPPDVFSLNGVGKRTARLQALVASAYGESKPLANAGARDGEARAFIPASEGEVYATELEWIRGTLHGLQVGVGTRPRLHDH</sequence>
<gene>
    <name evidence="1" type="ORF">PPTG_10587</name>
</gene>
<protein>
    <submittedName>
        <fullName evidence="1">Uncharacterized protein</fullName>
    </submittedName>
</protein>
<organism evidence="1 2">
    <name type="scientific">Phytophthora nicotianae (strain INRA-310)</name>
    <name type="common">Phytophthora parasitica</name>
    <dbReference type="NCBI Taxonomy" id="761204"/>
    <lineage>
        <taxon>Eukaryota</taxon>
        <taxon>Sar</taxon>
        <taxon>Stramenopiles</taxon>
        <taxon>Oomycota</taxon>
        <taxon>Peronosporomycetes</taxon>
        <taxon>Peronosporales</taxon>
        <taxon>Peronosporaceae</taxon>
        <taxon>Phytophthora</taxon>
    </lineage>
</organism>
<name>W2QB92_PHYN3</name>
<dbReference type="GeneID" id="20180194"/>
<evidence type="ECO:0000313" key="2">
    <source>
        <dbReference type="Proteomes" id="UP000018817"/>
    </source>
</evidence>
<dbReference type="AlphaFoldDB" id="W2QB92"/>
<dbReference type="OMA" id="MPLEMDL"/>
<evidence type="ECO:0000313" key="1">
    <source>
        <dbReference type="EMBL" id="ETN10453.1"/>
    </source>
</evidence>
<accession>W2QB92</accession>
<dbReference type="Proteomes" id="UP000018817">
    <property type="component" value="Unassembled WGS sequence"/>
</dbReference>
<dbReference type="VEuPathDB" id="FungiDB:PPTG_10587"/>
<dbReference type="EMBL" id="KI669582">
    <property type="protein sequence ID" value="ETN10453.1"/>
    <property type="molecule type" value="Genomic_DNA"/>
</dbReference>
<reference evidence="1 2" key="2">
    <citation type="submission" date="2013-11" db="EMBL/GenBank/DDBJ databases">
        <title>The Genome Sequence of Phytophthora parasitica INRA-310.</title>
        <authorList>
            <consortium name="The Broad Institute Genomics Platform"/>
            <person name="Russ C."/>
            <person name="Tyler B."/>
            <person name="Panabieres F."/>
            <person name="Shan W."/>
            <person name="Tripathy S."/>
            <person name="Grunwald N."/>
            <person name="Machado M."/>
            <person name="Johnson C.S."/>
            <person name="Arredondo F."/>
            <person name="Hong C."/>
            <person name="Coffey M."/>
            <person name="Young S.K."/>
            <person name="Zeng Q."/>
            <person name="Gargeya S."/>
            <person name="Fitzgerald M."/>
            <person name="Abouelleil A."/>
            <person name="Alvarado L."/>
            <person name="Chapman S.B."/>
            <person name="Gainer-Dewar J."/>
            <person name="Goldberg J."/>
            <person name="Griggs A."/>
            <person name="Gujja S."/>
            <person name="Hansen M."/>
            <person name="Howarth C."/>
            <person name="Imamovic A."/>
            <person name="Ireland A."/>
            <person name="Larimer J."/>
            <person name="McCowan C."/>
            <person name="Murphy C."/>
            <person name="Pearson M."/>
            <person name="Poon T.W."/>
            <person name="Priest M."/>
            <person name="Roberts A."/>
            <person name="Saif S."/>
            <person name="Shea T."/>
            <person name="Sykes S."/>
            <person name="Wortman J."/>
            <person name="Nusbaum C."/>
            <person name="Birren B."/>
        </authorList>
    </citation>
    <scope>NUCLEOTIDE SEQUENCE [LARGE SCALE GENOMIC DNA]</scope>
    <source>
        <strain evidence="1 2">INRA-310</strain>
    </source>
</reference>
<proteinExistence type="predicted"/>
<dbReference type="RefSeq" id="XP_008904214.1">
    <property type="nucleotide sequence ID" value="XM_008905966.1"/>
</dbReference>
<reference evidence="2" key="1">
    <citation type="submission" date="2011-12" db="EMBL/GenBank/DDBJ databases">
        <authorList>
            <consortium name="The Broad Institute Genome Sequencing Platform"/>
            <person name="Russ C."/>
            <person name="Tyler B."/>
            <person name="Panabieres F."/>
            <person name="Shan W."/>
            <person name="Tripathy S."/>
            <person name="Grunwald N."/>
            <person name="Machado M."/>
            <person name="Young S.K."/>
            <person name="Zeng Q."/>
            <person name="Gargeya S."/>
            <person name="Fitzgerald M."/>
            <person name="Haas B."/>
            <person name="Abouelleil A."/>
            <person name="Alvarado L."/>
            <person name="Arachchi H.M."/>
            <person name="Berlin A."/>
            <person name="Chapman S.B."/>
            <person name="Gearin G."/>
            <person name="Goldberg J."/>
            <person name="Griggs A."/>
            <person name="Gujja S."/>
            <person name="Hansen M."/>
            <person name="Heiman D."/>
            <person name="Howarth C."/>
            <person name="Larimer J."/>
            <person name="Lui A."/>
            <person name="MacDonald P.J.P."/>
            <person name="McCowen C."/>
            <person name="Montmayeur A."/>
            <person name="Murphy C."/>
            <person name="Neiman D."/>
            <person name="Pearson M."/>
            <person name="Priest M."/>
            <person name="Roberts A."/>
            <person name="Saif S."/>
            <person name="Shea T."/>
            <person name="Sisk P."/>
            <person name="Stolte C."/>
            <person name="Sykes S."/>
            <person name="Wortman J."/>
            <person name="Nusbaum C."/>
            <person name="Birren B."/>
        </authorList>
    </citation>
    <scope>NUCLEOTIDE SEQUENCE [LARGE SCALE GENOMIC DNA]</scope>
    <source>
        <strain evidence="2">INRA-310</strain>
    </source>
</reference>
<dbReference type="OrthoDB" id="129194at2759"/>